<dbReference type="Pfam" id="PF02225">
    <property type="entry name" value="PA"/>
    <property type="match status" value="1"/>
</dbReference>
<feature type="domain" description="PA" evidence="1">
    <location>
        <begin position="4"/>
        <end position="59"/>
    </location>
</feature>
<organism evidence="2">
    <name type="scientific">Brugia malayi</name>
    <name type="common">Filarial nematode worm</name>
    <dbReference type="NCBI Taxonomy" id="6279"/>
    <lineage>
        <taxon>Eukaryota</taxon>
        <taxon>Metazoa</taxon>
        <taxon>Ecdysozoa</taxon>
        <taxon>Nematoda</taxon>
        <taxon>Chromadorea</taxon>
        <taxon>Rhabditida</taxon>
        <taxon>Spirurina</taxon>
        <taxon>Spiruromorpha</taxon>
        <taxon>Filarioidea</taxon>
        <taxon>Onchocercidae</taxon>
        <taxon>Brugia</taxon>
    </lineage>
</organism>
<dbReference type="SUPFAM" id="SSF52025">
    <property type="entry name" value="PA domain"/>
    <property type="match status" value="1"/>
</dbReference>
<sequence length="92" mass="10423">MMRYGKIFRGDKIWNAEMAGAIGAILFSDPFEVARDGVEKENVYPNTEWLPNVGVQRGSIMHGSGDPLSPLYPSKKNLYRSKTIKEVFLIKF</sequence>
<dbReference type="PANTHER" id="PTHR10404">
    <property type="entry name" value="N-ACETYLATED-ALPHA-LINKED ACIDIC DIPEPTIDASE"/>
    <property type="match status" value="1"/>
</dbReference>
<evidence type="ECO:0000313" key="2">
    <source>
        <dbReference type="EMBL" id="CDP92390.1"/>
    </source>
</evidence>
<dbReference type="EMBL" id="LN856792">
    <property type="protein sequence ID" value="CDP92390.1"/>
    <property type="molecule type" value="Genomic_DNA"/>
</dbReference>
<reference evidence="2" key="2">
    <citation type="submission" date="2012-12" db="EMBL/GenBank/DDBJ databases">
        <authorList>
            <consortium name="WormBase Consortium"/>
            <person name="Ghedin E."/>
            <person name="Paulini M."/>
        </authorList>
    </citation>
    <scope>NUCLEOTIDE SEQUENCE</scope>
    <source>
        <strain evidence="2">FR3</strain>
    </source>
</reference>
<dbReference type="GO" id="GO:0004180">
    <property type="term" value="F:carboxypeptidase activity"/>
    <property type="evidence" value="ECO:0007669"/>
    <property type="project" value="TreeGrafter"/>
</dbReference>
<dbReference type="Gene3D" id="3.50.30.30">
    <property type="match status" value="1"/>
</dbReference>
<reference evidence="2" key="1">
    <citation type="journal article" date="2007" name="Science">
        <title>Draft genome of the filarial nematode parasite Brugia malayi.</title>
        <authorList>
            <person name="Ghedin E."/>
            <person name="Wang S."/>
            <person name="Spiro D."/>
            <person name="Caler E."/>
            <person name="Zhao Q."/>
            <person name="Crabtree J."/>
            <person name="Allen J.E."/>
            <person name="Delcher A.L."/>
            <person name="Guiliano D.B."/>
            <person name="Miranda-Saavedra D."/>
            <person name="Angiuoli S.V."/>
            <person name="Creasy T."/>
            <person name="Amedeo P."/>
            <person name="Haas B."/>
            <person name="El-Sayed N.M."/>
            <person name="Wortman J.R."/>
            <person name="Feldblyum T."/>
            <person name="Tallon L."/>
            <person name="Schatz M."/>
            <person name="Shumway M."/>
            <person name="Koo H."/>
            <person name="Salzberg S.L."/>
            <person name="Schobel S."/>
            <person name="Pertea M."/>
            <person name="Pop M."/>
            <person name="White O."/>
            <person name="Barton G.J."/>
            <person name="Carlow C.K."/>
            <person name="Crawford M.J."/>
            <person name="Daub J."/>
            <person name="Dimmic M.W."/>
            <person name="Estes C.F."/>
            <person name="Foster J.M."/>
            <person name="Ganatra M."/>
            <person name="Gregory W.F."/>
            <person name="Johnson N.M."/>
            <person name="Jin J."/>
            <person name="Komuniecki R."/>
            <person name="Korf I."/>
            <person name="Kumar S."/>
            <person name="Laney S."/>
            <person name="Li B.W."/>
            <person name="Li W."/>
            <person name="Lindblom T.H."/>
            <person name="Lustigman S."/>
            <person name="Ma D."/>
            <person name="Maina C.V."/>
            <person name="Martin D.M."/>
            <person name="McCarter J.P."/>
            <person name="McReynolds L."/>
            <person name="Mitreva M."/>
            <person name="Nutman T.B."/>
            <person name="Parkinson J."/>
            <person name="Peregrin-Alvarez J.M."/>
            <person name="Poole C."/>
            <person name="Ren Q."/>
            <person name="Saunders L."/>
            <person name="Sluder A.E."/>
            <person name="Smith K."/>
            <person name="Stanke M."/>
            <person name="Unnasch T.R."/>
            <person name="Ware J."/>
            <person name="Wei A.D."/>
            <person name="Weil G."/>
            <person name="Williams D.J."/>
            <person name="Zhang Y."/>
            <person name="Williams S.A."/>
            <person name="Fraser-Liggett C."/>
            <person name="Slatko B."/>
            <person name="Blaxter M.L."/>
            <person name="Scott A.L."/>
        </authorList>
    </citation>
    <scope>NUCLEOTIDE SEQUENCE</scope>
    <source>
        <strain evidence="2">FR3</strain>
    </source>
</reference>
<proteinExistence type="predicted"/>
<dbReference type="PANTHER" id="PTHR10404:SF77">
    <property type="entry name" value="GLUTAMATE CARBOXYPEPTIDASE 2 HOMOLOG"/>
    <property type="match status" value="1"/>
</dbReference>
<dbReference type="AlphaFoldDB" id="A0A1I9G0I4"/>
<accession>A0A1I9G0I4</accession>
<name>A0A1I9G0I4_BRUMA</name>
<gene>
    <name evidence="2" type="primary">Bm8961</name>
    <name evidence="2" type="ORF">BM_Bm8961</name>
</gene>
<protein>
    <submittedName>
        <fullName evidence="2">Bm8961</fullName>
    </submittedName>
</protein>
<dbReference type="InterPro" id="IPR039373">
    <property type="entry name" value="Peptidase_M28B"/>
</dbReference>
<evidence type="ECO:0000259" key="1">
    <source>
        <dbReference type="Pfam" id="PF02225"/>
    </source>
</evidence>
<dbReference type="InterPro" id="IPR046450">
    <property type="entry name" value="PA_dom_sf"/>
</dbReference>
<dbReference type="InterPro" id="IPR003137">
    <property type="entry name" value="PA_domain"/>
</dbReference>